<keyword evidence="2" id="KW-1185">Reference proteome</keyword>
<reference evidence="1 2" key="1">
    <citation type="submission" date="2023-06" db="EMBL/GenBank/DDBJ databases">
        <authorList>
            <person name="Yushchuk O."/>
            <person name="Binda E."/>
            <person name="Ruckert-Reed C."/>
            <person name="Fedorenko V."/>
            <person name="Kalinowski J."/>
            <person name="Marinelli F."/>
        </authorList>
    </citation>
    <scope>NUCLEOTIDE SEQUENCE [LARGE SCALE GENOMIC DNA]</scope>
    <source>
        <strain evidence="1 2">NRRL 3884</strain>
    </source>
</reference>
<dbReference type="RefSeq" id="WP_284919251.1">
    <property type="nucleotide sequence ID" value="NZ_CP126980.1"/>
</dbReference>
<protein>
    <submittedName>
        <fullName evidence="1">Uncharacterized protein</fullName>
    </submittedName>
</protein>
<name>A0ABY8WLZ2_9ACTN</name>
<proteinExistence type="predicted"/>
<sequence length="150" mass="15850">MDRSLTLVEVIASAAYPLGAGTAPDRFIRRLAALVPNFLAEEPNSPDATGSPDLYLAASAAPRGSGMGFSVTVELPGEQGYRPIDEWWVTGSSDSQVQLALTLSHNAGEPEFDHAIRLLRAHGALPGNGMRGYLAARLAALRRPLARSVG</sequence>
<gene>
    <name evidence="1" type="ORF">ACTOB_001413</name>
</gene>
<accession>A0ABY8WLZ2</accession>
<dbReference type="EMBL" id="CP126980">
    <property type="protein sequence ID" value="WIM97857.1"/>
    <property type="molecule type" value="Genomic_DNA"/>
</dbReference>
<dbReference type="Proteomes" id="UP001240150">
    <property type="component" value="Chromosome"/>
</dbReference>
<organism evidence="1 2">
    <name type="scientific">Actinoplanes oblitus</name>
    <dbReference type="NCBI Taxonomy" id="3040509"/>
    <lineage>
        <taxon>Bacteria</taxon>
        <taxon>Bacillati</taxon>
        <taxon>Actinomycetota</taxon>
        <taxon>Actinomycetes</taxon>
        <taxon>Micromonosporales</taxon>
        <taxon>Micromonosporaceae</taxon>
        <taxon>Actinoplanes</taxon>
    </lineage>
</organism>
<evidence type="ECO:0000313" key="2">
    <source>
        <dbReference type="Proteomes" id="UP001240150"/>
    </source>
</evidence>
<evidence type="ECO:0000313" key="1">
    <source>
        <dbReference type="EMBL" id="WIM97857.1"/>
    </source>
</evidence>